<sequence>MLIFFLLALLSDIIFPVLVILIMPIPLYFLFRGEVALKVAAGKLRVTWIKKPAFVKLKDSEIQLYEVIRWKLQRNNRGPEIFTIILKSGKKLHFRPDLFSVRDWNSELWQEFDNEMRKFYSDTSEEDLYKKIFNSGYIANLDNRIKLVKHLNFLLIALGLLSLFVMIAYREYETALSVGFLSVFILLAGLVIYYHYLKNERKQTLKR</sequence>
<evidence type="ECO:0000313" key="2">
    <source>
        <dbReference type="EMBL" id="GHA24050.1"/>
    </source>
</evidence>
<keyword evidence="1" id="KW-0472">Membrane</keyword>
<proteinExistence type="predicted"/>
<dbReference type="AlphaFoldDB" id="A0A918S4U4"/>
<keyword evidence="1" id="KW-0812">Transmembrane</keyword>
<evidence type="ECO:0000313" key="3">
    <source>
        <dbReference type="Proteomes" id="UP000610456"/>
    </source>
</evidence>
<reference evidence="2" key="2">
    <citation type="submission" date="2020-09" db="EMBL/GenBank/DDBJ databases">
        <authorList>
            <person name="Sun Q."/>
            <person name="Kim S."/>
        </authorList>
    </citation>
    <scope>NUCLEOTIDE SEQUENCE</scope>
    <source>
        <strain evidence="2">KCTC 12719</strain>
    </source>
</reference>
<keyword evidence="1" id="KW-1133">Transmembrane helix</keyword>
<comment type="caution">
    <text evidence="2">The sequence shown here is derived from an EMBL/GenBank/DDBJ whole genome shotgun (WGS) entry which is preliminary data.</text>
</comment>
<dbReference type="Proteomes" id="UP000610456">
    <property type="component" value="Unassembled WGS sequence"/>
</dbReference>
<dbReference type="EMBL" id="BMXB01000001">
    <property type="protein sequence ID" value="GHA24050.1"/>
    <property type="molecule type" value="Genomic_DNA"/>
</dbReference>
<evidence type="ECO:0000256" key="1">
    <source>
        <dbReference type="SAM" id="Phobius"/>
    </source>
</evidence>
<keyword evidence="3" id="KW-1185">Reference proteome</keyword>
<feature type="transmembrane region" description="Helical" evidence="1">
    <location>
        <begin position="151"/>
        <end position="169"/>
    </location>
</feature>
<organism evidence="2 3">
    <name type="scientific">Salinimicrobium marinum</name>
    <dbReference type="NCBI Taxonomy" id="680283"/>
    <lineage>
        <taxon>Bacteria</taxon>
        <taxon>Pseudomonadati</taxon>
        <taxon>Bacteroidota</taxon>
        <taxon>Flavobacteriia</taxon>
        <taxon>Flavobacteriales</taxon>
        <taxon>Flavobacteriaceae</taxon>
        <taxon>Salinimicrobium</taxon>
    </lineage>
</organism>
<name>A0A918S4U4_9FLAO</name>
<protein>
    <submittedName>
        <fullName evidence="2">Uncharacterized protein</fullName>
    </submittedName>
</protein>
<feature type="transmembrane region" description="Helical" evidence="1">
    <location>
        <begin position="6"/>
        <end position="31"/>
    </location>
</feature>
<reference evidence="2" key="1">
    <citation type="journal article" date="2014" name="Int. J. Syst. Evol. Microbiol.">
        <title>Complete genome sequence of Corynebacterium casei LMG S-19264T (=DSM 44701T), isolated from a smear-ripened cheese.</title>
        <authorList>
            <consortium name="US DOE Joint Genome Institute (JGI-PGF)"/>
            <person name="Walter F."/>
            <person name="Albersmeier A."/>
            <person name="Kalinowski J."/>
            <person name="Ruckert C."/>
        </authorList>
    </citation>
    <scope>NUCLEOTIDE SEQUENCE</scope>
    <source>
        <strain evidence="2">KCTC 12719</strain>
    </source>
</reference>
<feature type="transmembrane region" description="Helical" evidence="1">
    <location>
        <begin position="175"/>
        <end position="197"/>
    </location>
</feature>
<accession>A0A918S4U4</accession>
<gene>
    <name evidence="2" type="ORF">GCM10007103_01580</name>
</gene>